<reference evidence="7 8" key="1">
    <citation type="submission" date="2024-09" db="EMBL/GenBank/DDBJ databases">
        <authorList>
            <person name="Sun Q."/>
            <person name="Mori K."/>
        </authorList>
    </citation>
    <scope>NUCLEOTIDE SEQUENCE [LARGE SCALE GENOMIC DNA]</scope>
    <source>
        <strain evidence="7 8">CCM 8654</strain>
    </source>
</reference>
<comment type="caution">
    <text evidence="7">The sequence shown here is derived from an EMBL/GenBank/DDBJ whole genome shotgun (WGS) entry which is preliminary data.</text>
</comment>
<dbReference type="InterPro" id="IPR029068">
    <property type="entry name" value="Glyas_Bleomycin-R_OHBP_Dase"/>
</dbReference>
<comment type="similarity">
    <text evidence="2">Belongs to the pterin-4-alpha-carbinolamine dehydratase family.</text>
</comment>
<dbReference type="Gene3D" id="3.10.180.10">
    <property type="entry name" value="2,3-Dihydroxybiphenyl 1,2-Dioxygenase, domain 1"/>
    <property type="match status" value="1"/>
</dbReference>
<sequence>MDMLRGSEIADAGLTDWVKLAQGLHARFRTGSFAEAARFVTAVGEAGDEVGHHPRVRIGSGFVDLELVTDDAIYRADDGTEYVVEWPTQQDVDLARRITDVAAEHGLAADPAGVAEVELGLEVADSAAAAAVWAALLTGDAASVGRGSPGDEVRDGSQRVPNLWFDDPRADNGGQRWHVEVYVSAEAREERLAAALAAGATVVDDSQAPGLTVIADQEGNRGVICVA</sequence>
<evidence type="ECO:0000256" key="1">
    <source>
        <dbReference type="ARBA" id="ARBA00001554"/>
    </source>
</evidence>
<dbReference type="RefSeq" id="WP_378518061.1">
    <property type="nucleotide sequence ID" value="NZ_CBCSDI010000019.1"/>
</dbReference>
<dbReference type="InterPro" id="IPR036428">
    <property type="entry name" value="PCD_sf"/>
</dbReference>
<dbReference type="Pfam" id="PF18029">
    <property type="entry name" value="Glyoxalase_6"/>
    <property type="match status" value="1"/>
</dbReference>
<organism evidence="7 8">
    <name type="scientific">Nocardioides zeicaulis</name>
    <dbReference type="NCBI Taxonomy" id="1776857"/>
    <lineage>
        <taxon>Bacteria</taxon>
        <taxon>Bacillati</taxon>
        <taxon>Actinomycetota</taxon>
        <taxon>Actinomycetes</taxon>
        <taxon>Propionibacteriales</taxon>
        <taxon>Nocardioidaceae</taxon>
        <taxon>Nocardioides</taxon>
    </lineage>
</organism>
<keyword evidence="5" id="KW-0456">Lyase</keyword>
<evidence type="ECO:0000256" key="3">
    <source>
        <dbReference type="ARBA" id="ARBA00013252"/>
    </source>
</evidence>
<feature type="domain" description="Glyoxalase-like" evidence="6">
    <location>
        <begin position="121"/>
        <end position="221"/>
    </location>
</feature>
<evidence type="ECO:0000313" key="7">
    <source>
        <dbReference type="EMBL" id="MFC0222409.1"/>
    </source>
</evidence>
<dbReference type="Pfam" id="PF01329">
    <property type="entry name" value="Pterin_4a"/>
    <property type="match status" value="1"/>
</dbReference>
<evidence type="ECO:0000256" key="5">
    <source>
        <dbReference type="ARBA" id="ARBA00023239"/>
    </source>
</evidence>
<protein>
    <recommendedName>
        <fullName evidence="4">Putative pterin-4-alpha-carbinolamine dehydratase</fullName>
        <ecNumber evidence="3">4.2.1.96</ecNumber>
    </recommendedName>
</protein>
<dbReference type="Gene3D" id="3.30.1360.20">
    <property type="entry name" value="Transcriptional coactivator/pterin dehydratase"/>
    <property type="match status" value="1"/>
</dbReference>
<dbReference type="SUPFAM" id="SSF55248">
    <property type="entry name" value="PCD-like"/>
    <property type="match status" value="1"/>
</dbReference>
<evidence type="ECO:0000256" key="2">
    <source>
        <dbReference type="ARBA" id="ARBA00006472"/>
    </source>
</evidence>
<evidence type="ECO:0000313" key="8">
    <source>
        <dbReference type="Proteomes" id="UP001589698"/>
    </source>
</evidence>
<gene>
    <name evidence="7" type="ORF">ACFFJG_07950</name>
</gene>
<keyword evidence="8" id="KW-1185">Reference proteome</keyword>
<evidence type="ECO:0000259" key="6">
    <source>
        <dbReference type="Pfam" id="PF18029"/>
    </source>
</evidence>
<name>A0ABV6E0A5_9ACTN</name>
<dbReference type="InterPro" id="IPR041581">
    <property type="entry name" value="Glyoxalase_6"/>
</dbReference>
<accession>A0ABV6E0A5</accession>
<dbReference type="EC" id="4.2.1.96" evidence="3"/>
<dbReference type="EMBL" id="JBHLXH010000001">
    <property type="protein sequence ID" value="MFC0222409.1"/>
    <property type="molecule type" value="Genomic_DNA"/>
</dbReference>
<dbReference type="InterPro" id="IPR001533">
    <property type="entry name" value="Pterin_deHydtase"/>
</dbReference>
<comment type="catalytic activity">
    <reaction evidence="1">
        <text>(4aS,6R)-4a-hydroxy-L-erythro-5,6,7,8-tetrahydrobiopterin = (6R)-L-erythro-6,7-dihydrobiopterin + H2O</text>
        <dbReference type="Rhea" id="RHEA:11920"/>
        <dbReference type="ChEBI" id="CHEBI:15377"/>
        <dbReference type="ChEBI" id="CHEBI:15642"/>
        <dbReference type="ChEBI" id="CHEBI:43120"/>
        <dbReference type="EC" id="4.2.1.96"/>
    </reaction>
</comment>
<dbReference type="Proteomes" id="UP001589698">
    <property type="component" value="Unassembled WGS sequence"/>
</dbReference>
<evidence type="ECO:0000256" key="4">
    <source>
        <dbReference type="ARBA" id="ARBA00021735"/>
    </source>
</evidence>
<proteinExistence type="inferred from homology"/>